<evidence type="ECO:0000256" key="3">
    <source>
        <dbReference type="ARBA" id="ARBA00022989"/>
    </source>
</evidence>
<feature type="transmembrane region" description="Helical" evidence="6">
    <location>
        <begin position="235"/>
        <end position="256"/>
    </location>
</feature>
<dbReference type="AlphaFoldDB" id="A0A8B7Y2T0"/>
<feature type="domain" description="G-protein coupled receptors family 1 profile" evidence="7">
    <location>
        <begin position="22"/>
        <end position="287"/>
    </location>
</feature>
<evidence type="ECO:0000256" key="1">
    <source>
        <dbReference type="ARBA" id="ARBA00004370"/>
    </source>
</evidence>
<keyword evidence="5" id="KW-0807">Transducer</keyword>
<dbReference type="PROSITE" id="PS00237">
    <property type="entry name" value="G_PROTEIN_RECEP_F1_1"/>
    <property type="match status" value="1"/>
</dbReference>
<evidence type="ECO:0000256" key="4">
    <source>
        <dbReference type="ARBA" id="ARBA00023136"/>
    </source>
</evidence>
<dbReference type="PROSITE" id="PS50262">
    <property type="entry name" value="G_PROTEIN_RECEP_F1_2"/>
    <property type="match status" value="1"/>
</dbReference>
<gene>
    <name evidence="9" type="primary">LOC110977555</name>
</gene>
<dbReference type="PRINTS" id="PR00237">
    <property type="entry name" value="GPCRRHODOPSN"/>
</dbReference>
<dbReference type="PANTHER" id="PTHR45698:SF1">
    <property type="entry name" value="TRACE AMINE-ASSOCIATED RECEPTOR 13C-LIKE"/>
    <property type="match status" value="1"/>
</dbReference>
<dbReference type="SUPFAM" id="SSF81321">
    <property type="entry name" value="Family A G protein-coupled receptor-like"/>
    <property type="match status" value="1"/>
</dbReference>
<dbReference type="InterPro" id="IPR000276">
    <property type="entry name" value="GPCR_Rhodpsn"/>
</dbReference>
<dbReference type="GeneID" id="110977555"/>
<evidence type="ECO:0000313" key="9">
    <source>
        <dbReference type="RefSeq" id="XP_022087479.1"/>
    </source>
</evidence>
<feature type="transmembrane region" description="Helical" evidence="6">
    <location>
        <begin position="43"/>
        <end position="67"/>
    </location>
</feature>
<organism evidence="8 9">
    <name type="scientific">Acanthaster planci</name>
    <name type="common">Crown-of-thorns starfish</name>
    <dbReference type="NCBI Taxonomy" id="133434"/>
    <lineage>
        <taxon>Eukaryota</taxon>
        <taxon>Metazoa</taxon>
        <taxon>Echinodermata</taxon>
        <taxon>Eleutherozoa</taxon>
        <taxon>Asterozoa</taxon>
        <taxon>Asteroidea</taxon>
        <taxon>Valvatacea</taxon>
        <taxon>Valvatida</taxon>
        <taxon>Acanthasteridae</taxon>
        <taxon>Acanthaster</taxon>
    </lineage>
</organism>
<sequence>MAYEVSPIFIVQGIVGVLGMLGNALVCLVIWQDRAMHTLTNAFIFNQATVDFLGSIVMLLSSVVPISRPLPGGVAGLLLCKIWISNYFLWAFYVVSSFNLVALTFERYLAIVYPFKFQTICSRVGAAVAITCVWLAGLAVAVYATELYRFDVDHCHRYFDFKLRVIGVLVPGLQFFIPVASMLFAYTHIMVELKRSARRHANISVVSGPSNHANPVHESADESLLRARRNTFKTLVMVFAAFVCCWSLNASLLLSANLGAPFDDASPQYIISVALVAANSAVNPLIYAFKYKQFQAGFKKLFCRGRGGATVQPETSLNSVNTRATEVTVGV</sequence>
<feature type="transmembrane region" description="Helical" evidence="6">
    <location>
        <begin position="6"/>
        <end position="31"/>
    </location>
</feature>
<comment type="subcellular location">
    <subcellularLocation>
        <location evidence="1">Membrane</location>
    </subcellularLocation>
</comment>
<comment type="similarity">
    <text evidence="5">Belongs to the G-protein coupled receptor 1 family.</text>
</comment>
<keyword evidence="5" id="KW-0675">Receptor</keyword>
<reference evidence="9" key="1">
    <citation type="submission" date="2025-08" db="UniProtKB">
        <authorList>
            <consortium name="RefSeq"/>
        </authorList>
    </citation>
    <scope>IDENTIFICATION</scope>
</reference>
<dbReference type="Gene3D" id="1.20.1070.10">
    <property type="entry name" value="Rhodopsin 7-helix transmembrane proteins"/>
    <property type="match status" value="1"/>
</dbReference>
<feature type="transmembrane region" description="Helical" evidence="6">
    <location>
        <begin position="126"/>
        <end position="145"/>
    </location>
</feature>
<dbReference type="CDD" id="cd00637">
    <property type="entry name" value="7tm_classA_rhodopsin-like"/>
    <property type="match status" value="1"/>
</dbReference>
<protein>
    <submittedName>
        <fullName evidence="9">Kappa-type opioid receptor-like</fullName>
    </submittedName>
</protein>
<keyword evidence="3 6" id="KW-1133">Transmembrane helix</keyword>
<keyword evidence="8" id="KW-1185">Reference proteome</keyword>
<keyword evidence="5" id="KW-0297">G-protein coupled receptor</keyword>
<dbReference type="KEGG" id="aplc:110977555"/>
<dbReference type="RefSeq" id="XP_022087479.1">
    <property type="nucleotide sequence ID" value="XM_022231787.1"/>
</dbReference>
<evidence type="ECO:0000259" key="7">
    <source>
        <dbReference type="PROSITE" id="PS50262"/>
    </source>
</evidence>
<keyword evidence="2 5" id="KW-0812">Transmembrane</keyword>
<dbReference type="SMART" id="SM01381">
    <property type="entry name" value="7TM_GPCR_Srsx"/>
    <property type="match status" value="1"/>
</dbReference>
<name>A0A8B7Y2T0_ACAPL</name>
<feature type="transmembrane region" description="Helical" evidence="6">
    <location>
        <begin position="87"/>
        <end position="105"/>
    </location>
</feature>
<accession>A0A8B7Y2T0</accession>
<evidence type="ECO:0000256" key="6">
    <source>
        <dbReference type="SAM" id="Phobius"/>
    </source>
</evidence>
<evidence type="ECO:0000256" key="2">
    <source>
        <dbReference type="ARBA" id="ARBA00022692"/>
    </source>
</evidence>
<dbReference type="PANTHER" id="PTHR45698">
    <property type="entry name" value="TRACE AMINE-ASSOCIATED RECEPTOR 19N-RELATED"/>
    <property type="match status" value="1"/>
</dbReference>
<feature type="transmembrane region" description="Helical" evidence="6">
    <location>
        <begin position="268"/>
        <end position="289"/>
    </location>
</feature>
<dbReference type="OrthoDB" id="5950040at2759"/>
<evidence type="ECO:0000256" key="5">
    <source>
        <dbReference type="RuleBase" id="RU000688"/>
    </source>
</evidence>
<dbReference type="OMA" id="CWSLNAS"/>
<evidence type="ECO:0000313" key="8">
    <source>
        <dbReference type="Proteomes" id="UP000694845"/>
    </source>
</evidence>
<feature type="transmembrane region" description="Helical" evidence="6">
    <location>
        <begin position="165"/>
        <end position="189"/>
    </location>
</feature>
<dbReference type="InterPro" id="IPR017452">
    <property type="entry name" value="GPCR_Rhodpsn_7TM"/>
</dbReference>
<dbReference type="Pfam" id="PF00001">
    <property type="entry name" value="7tm_1"/>
    <property type="match status" value="1"/>
</dbReference>
<dbReference type="Proteomes" id="UP000694845">
    <property type="component" value="Unplaced"/>
</dbReference>
<dbReference type="GO" id="GO:0016020">
    <property type="term" value="C:membrane"/>
    <property type="evidence" value="ECO:0007669"/>
    <property type="project" value="UniProtKB-SubCell"/>
</dbReference>
<dbReference type="GO" id="GO:0004930">
    <property type="term" value="F:G protein-coupled receptor activity"/>
    <property type="evidence" value="ECO:0007669"/>
    <property type="project" value="UniProtKB-KW"/>
</dbReference>
<proteinExistence type="inferred from homology"/>
<keyword evidence="4 6" id="KW-0472">Membrane</keyword>